<dbReference type="EMBL" id="MT778839">
    <property type="protein sequence ID" value="QNH71994.1"/>
    <property type="molecule type" value="Genomic_DNA"/>
</dbReference>
<accession>A0A7G7WXQ0</accession>
<evidence type="ECO:0000313" key="2">
    <source>
        <dbReference type="Proteomes" id="UP000515832"/>
    </source>
</evidence>
<gene>
    <name evidence="1" type="ORF">P9VFCI_089</name>
</gene>
<dbReference type="Proteomes" id="UP000515832">
    <property type="component" value="Segment"/>
</dbReference>
<reference evidence="1 2" key="1">
    <citation type="submission" date="2020-07" db="EMBL/GenBank/DDBJ databases">
        <title>Complete genome sequence of Rhizobium leguminosarum bacteriophage vB_RlegM_P9VFCI.</title>
        <authorList>
            <person name="Gunathilake D."/>
            <person name="Bhat S."/>
            <person name="Yost C.K."/>
            <person name="Hynes M.F."/>
        </authorList>
    </citation>
    <scope>NUCLEOTIDE SEQUENCE [LARGE SCALE GENOMIC DNA]</scope>
</reference>
<sequence length="72" mass="8297">MTKITEKALKEFAEQSSILEALCHSPSLGAWMRSFVEEHGNSLEDVRQVLEDVLLTVKREIVLRDDLIERNK</sequence>
<name>A0A7G7WXQ0_9CAUD</name>
<protein>
    <submittedName>
        <fullName evidence="1">Uncharacterized protein</fullName>
    </submittedName>
</protein>
<evidence type="ECO:0000313" key="1">
    <source>
        <dbReference type="EMBL" id="QNH71994.1"/>
    </source>
</evidence>
<organism evidence="1 2">
    <name type="scientific">Rhizobium phage P9VFCI</name>
    <dbReference type="NCBI Taxonomy" id="2763531"/>
    <lineage>
        <taxon>Viruses</taxon>
        <taxon>Duplodnaviria</taxon>
        <taxon>Heunggongvirae</taxon>
        <taxon>Uroviricota</taxon>
        <taxon>Caudoviricetes</taxon>
        <taxon>Pootjesviridae</taxon>
        <taxon>Innesvirus</taxon>
        <taxon>Innesvirus P9VFCI</taxon>
    </lineage>
</organism>
<proteinExistence type="predicted"/>
<keyword evidence="2" id="KW-1185">Reference proteome</keyword>